<dbReference type="EMBL" id="FQZO01000004">
    <property type="protein sequence ID" value="SHJ33113.1"/>
    <property type="molecule type" value="Genomic_DNA"/>
</dbReference>
<dbReference type="PANTHER" id="PTHR30185:SF18">
    <property type="entry name" value="TRANSCRIPTIONAL REGULATOR MTLR"/>
    <property type="match status" value="1"/>
</dbReference>
<keyword evidence="3" id="KW-0804">Transcription</keyword>
<keyword evidence="1" id="KW-0677">Repeat</keyword>
<dbReference type="Pfam" id="PF00874">
    <property type="entry name" value="PRD"/>
    <property type="match status" value="1"/>
</dbReference>
<keyword evidence="6" id="KW-1185">Reference proteome</keyword>
<sequence>MDLTLRLNILRDAGQIDDEIHGNLLKIIDIVKEKWGIELTEENGAMFITHMSIALKRIKENNIVEPMEDFLYEGLKKEKDFEKSEEMVNTFVQEISISIPEEEKSFIVMHLCTLLSL</sequence>
<evidence type="ECO:0000313" key="6">
    <source>
        <dbReference type="Proteomes" id="UP000184080"/>
    </source>
</evidence>
<dbReference type="InterPro" id="IPR011608">
    <property type="entry name" value="PRD"/>
</dbReference>
<protein>
    <submittedName>
        <fullName evidence="5">PRD domain-containing protein</fullName>
    </submittedName>
</protein>
<keyword evidence="2" id="KW-0805">Transcription regulation</keyword>
<evidence type="ECO:0000256" key="2">
    <source>
        <dbReference type="ARBA" id="ARBA00023015"/>
    </source>
</evidence>
<gene>
    <name evidence="5" type="ORF">SAMN05444401_2789</name>
</gene>
<dbReference type="Proteomes" id="UP000184080">
    <property type="component" value="Unassembled WGS sequence"/>
</dbReference>
<proteinExistence type="predicted"/>
<dbReference type="SUPFAM" id="SSF63520">
    <property type="entry name" value="PTS-regulatory domain, PRD"/>
    <property type="match status" value="1"/>
</dbReference>
<dbReference type="RefSeq" id="WP_073007788.1">
    <property type="nucleotide sequence ID" value="NZ_FQZO01000004.1"/>
</dbReference>
<evidence type="ECO:0000313" key="5">
    <source>
        <dbReference type="EMBL" id="SHJ33113.1"/>
    </source>
</evidence>
<dbReference type="AlphaFoldDB" id="A0A1M6IFE5"/>
<dbReference type="Gene3D" id="1.10.1790.10">
    <property type="entry name" value="PRD domain"/>
    <property type="match status" value="1"/>
</dbReference>
<accession>A0A1M6IFE5</accession>
<organism evidence="5 6">
    <name type="scientific">Clostridium amylolyticum</name>
    <dbReference type="NCBI Taxonomy" id="1121298"/>
    <lineage>
        <taxon>Bacteria</taxon>
        <taxon>Bacillati</taxon>
        <taxon>Bacillota</taxon>
        <taxon>Clostridia</taxon>
        <taxon>Eubacteriales</taxon>
        <taxon>Clostridiaceae</taxon>
        <taxon>Clostridium</taxon>
    </lineage>
</organism>
<evidence type="ECO:0000256" key="3">
    <source>
        <dbReference type="ARBA" id="ARBA00023163"/>
    </source>
</evidence>
<name>A0A1M6IFE5_9CLOT</name>
<evidence type="ECO:0000256" key="1">
    <source>
        <dbReference type="ARBA" id="ARBA00022737"/>
    </source>
</evidence>
<dbReference type="PROSITE" id="PS51372">
    <property type="entry name" value="PRD_2"/>
    <property type="match status" value="1"/>
</dbReference>
<dbReference type="PANTHER" id="PTHR30185">
    <property type="entry name" value="CRYPTIC BETA-GLUCOSIDE BGL OPERON ANTITERMINATOR"/>
    <property type="match status" value="1"/>
</dbReference>
<dbReference type="InterPro" id="IPR036634">
    <property type="entry name" value="PRD_sf"/>
</dbReference>
<dbReference type="InterPro" id="IPR050661">
    <property type="entry name" value="BglG_antiterminators"/>
</dbReference>
<evidence type="ECO:0000259" key="4">
    <source>
        <dbReference type="PROSITE" id="PS51372"/>
    </source>
</evidence>
<dbReference type="GO" id="GO:0006355">
    <property type="term" value="P:regulation of DNA-templated transcription"/>
    <property type="evidence" value="ECO:0007669"/>
    <property type="project" value="InterPro"/>
</dbReference>
<dbReference type="OrthoDB" id="3192572at2"/>
<dbReference type="STRING" id="1121298.SAMN05444401_2789"/>
<feature type="domain" description="PRD" evidence="4">
    <location>
        <begin position="15"/>
        <end position="117"/>
    </location>
</feature>
<reference evidence="5 6" key="1">
    <citation type="submission" date="2016-11" db="EMBL/GenBank/DDBJ databases">
        <authorList>
            <person name="Jaros S."/>
            <person name="Januszkiewicz K."/>
            <person name="Wedrychowicz H."/>
        </authorList>
    </citation>
    <scope>NUCLEOTIDE SEQUENCE [LARGE SCALE GENOMIC DNA]</scope>
    <source>
        <strain evidence="5 6">DSM 21864</strain>
    </source>
</reference>